<dbReference type="InterPro" id="IPR027417">
    <property type="entry name" value="P-loop_NTPase"/>
</dbReference>
<feature type="compositionally biased region" description="Basic and acidic residues" evidence="1">
    <location>
        <begin position="24"/>
        <end position="37"/>
    </location>
</feature>
<dbReference type="OrthoDB" id="408152at2759"/>
<feature type="compositionally biased region" description="Low complexity" evidence="1">
    <location>
        <begin position="52"/>
        <end position="61"/>
    </location>
</feature>
<name>A0A9P1BJW1_9DINO</name>
<organism evidence="2">
    <name type="scientific">Cladocopium goreaui</name>
    <dbReference type="NCBI Taxonomy" id="2562237"/>
    <lineage>
        <taxon>Eukaryota</taxon>
        <taxon>Sar</taxon>
        <taxon>Alveolata</taxon>
        <taxon>Dinophyceae</taxon>
        <taxon>Suessiales</taxon>
        <taxon>Symbiodiniaceae</taxon>
        <taxon>Cladocopium</taxon>
    </lineage>
</organism>
<dbReference type="InterPro" id="IPR040632">
    <property type="entry name" value="Sulfotransfer_4"/>
</dbReference>
<dbReference type="PANTHER" id="PTHR36978">
    <property type="entry name" value="P-LOOP CONTAINING NUCLEOTIDE TRIPHOSPHATE HYDROLASE"/>
    <property type="match status" value="1"/>
</dbReference>
<dbReference type="Proteomes" id="UP001152797">
    <property type="component" value="Unassembled WGS sequence"/>
</dbReference>
<evidence type="ECO:0000313" key="2">
    <source>
        <dbReference type="EMBL" id="CAI3973793.1"/>
    </source>
</evidence>
<proteinExistence type="predicted"/>
<dbReference type="EMBL" id="CAMXCT030000098">
    <property type="protein sequence ID" value="CAL4761105.1"/>
    <property type="molecule type" value="Genomic_DNA"/>
</dbReference>
<feature type="region of interest" description="Disordered" evidence="1">
    <location>
        <begin position="1"/>
        <end position="101"/>
    </location>
</feature>
<dbReference type="AlphaFoldDB" id="A0A9P1BJW1"/>
<dbReference type="PANTHER" id="PTHR36978:SF4">
    <property type="entry name" value="P-LOOP CONTAINING NUCLEOSIDE TRIPHOSPHATE HYDROLASE PROTEIN"/>
    <property type="match status" value="1"/>
</dbReference>
<dbReference type="EMBL" id="CAMXCT010000098">
    <property type="protein sequence ID" value="CAI3973793.1"/>
    <property type="molecule type" value="Genomic_DNA"/>
</dbReference>
<feature type="compositionally biased region" description="Basic and acidic residues" evidence="1">
    <location>
        <begin position="88"/>
        <end position="99"/>
    </location>
</feature>
<dbReference type="SUPFAM" id="SSF52540">
    <property type="entry name" value="P-loop containing nucleoside triphosphate hydrolases"/>
    <property type="match status" value="1"/>
</dbReference>
<reference evidence="3 4" key="2">
    <citation type="submission" date="2024-05" db="EMBL/GenBank/DDBJ databases">
        <authorList>
            <person name="Chen Y."/>
            <person name="Shah S."/>
            <person name="Dougan E. K."/>
            <person name="Thang M."/>
            <person name="Chan C."/>
        </authorList>
    </citation>
    <scope>NUCLEOTIDE SEQUENCE [LARGE SCALE GENOMIC DNA]</scope>
</reference>
<feature type="compositionally biased region" description="Polar residues" evidence="1">
    <location>
        <begin position="1"/>
        <end position="11"/>
    </location>
</feature>
<evidence type="ECO:0000313" key="4">
    <source>
        <dbReference type="Proteomes" id="UP001152797"/>
    </source>
</evidence>
<keyword evidence="4" id="KW-1185">Reference proteome</keyword>
<protein>
    <submittedName>
        <fullName evidence="3">Protein-tyrosine sulfotransferase</fullName>
    </submittedName>
</protein>
<dbReference type="EMBL" id="CAMXCT020000098">
    <property type="protein sequence ID" value="CAL1127168.1"/>
    <property type="molecule type" value="Genomic_DNA"/>
</dbReference>
<gene>
    <name evidence="2" type="ORF">C1SCF055_LOCUS2250</name>
</gene>
<comment type="caution">
    <text evidence="2">The sequence shown here is derived from an EMBL/GenBank/DDBJ whole genome shotgun (WGS) entry which is preliminary data.</text>
</comment>
<evidence type="ECO:0000256" key="1">
    <source>
        <dbReference type="SAM" id="MobiDB-lite"/>
    </source>
</evidence>
<feature type="compositionally biased region" description="Polar residues" evidence="1">
    <location>
        <begin position="42"/>
        <end position="51"/>
    </location>
</feature>
<reference evidence="2" key="1">
    <citation type="submission" date="2022-10" db="EMBL/GenBank/DDBJ databases">
        <authorList>
            <person name="Chen Y."/>
            <person name="Dougan E. K."/>
            <person name="Chan C."/>
            <person name="Rhodes N."/>
            <person name="Thang M."/>
        </authorList>
    </citation>
    <scope>NUCLEOTIDE SEQUENCE</scope>
</reference>
<dbReference type="Gene3D" id="3.40.50.300">
    <property type="entry name" value="P-loop containing nucleotide triphosphate hydrolases"/>
    <property type="match status" value="1"/>
</dbReference>
<sequence>MANNAAEQSTKQWEDDVWSGWRGHRWDGWDGWDRSDGWEGSQWSWPSSNRQSSPPEAAVEPPSEPVRPWWMDSPVPGIPSPRGRPRRWGSEQRGYDESHSQVSQEIAEPTSAAARWLASAPTPAPSPAPTPPAKIVVLGMPKCGTTSLHESFKRAGFRSVHWALDAGQEVKKDTRLRLYGEGADERLLGRLITKAVQRGLPPFALLPGEVDALAEMNGCHWTSKQKDAVQAYFPQMQYLREICDAYPDAHFILNSRNLQDWVKSVDKHNDMRERLIQADLPGLPKGIGERDEDLIEWVSRHHERVAAQLMHCRLLKFNIDVHGAAELSAFLGRRPDFVFANLFPQALRPIVSAVGALSHNLAASLAPGLLRIRQPDEERPEAVMYDPSHTKDGAVLWNMAGAMSLANASSSLAWPAAPSGQPMPGAPGSKEYDARRAKALKLLDESISSLLVPSGAESVRLSERIRR</sequence>
<evidence type="ECO:0000313" key="3">
    <source>
        <dbReference type="EMBL" id="CAL4761105.1"/>
    </source>
</evidence>
<accession>A0A9P1BJW1</accession>
<dbReference type="Pfam" id="PF17784">
    <property type="entry name" value="Sulfotransfer_4"/>
    <property type="match status" value="1"/>
</dbReference>